<keyword evidence="1" id="KW-0489">Methyltransferase</keyword>
<dbReference type="GO" id="GO:0008168">
    <property type="term" value="F:methyltransferase activity"/>
    <property type="evidence" value="ECO:0007669"/>
    <property type="project" value="UniProtKB-KW"/>
</dbReference>
<dbReference type="InterPro" id="IPR006901">
    <property type="entry name" value="TrmK"/>
</dbReference>
<dbReference type="Proteomes" id="UP000751852">
    <property type="component" value="Unassembled WGS sequence"/>
</dbReference>
<keyword evidence="1" id="KW-0808">Transferase</keyword>
<sequence>MIPINKRLKKVSEYIKGKTLADIGSDHAYLPIYCLEHKMIQSAIAGEIIKGPYNAAIKNVQLYGYTDNIDVRLGSGLTILNQDDEIDTVTICGMGGPLITKILNEGFSYLNSTPRLVLQSNIQSEPIRRFLEQHNYSIIEETLIKDRQHIYEVIVAEQGEMNLSNQQFRFGPLLLKQRNQLFYEKWNREYEALEDIIKNLDPNQHKKRYQEIKLLQKEIKEVLH</sequence>
<dbReference type="Gene3D" id="3.40.50.150">
    <property type="entry name" value="Vaccinia Virus protein VP39"/>
    <property type="match status" value="1"/>
</dbReference>
<evidence type="ECO:0000313" key="2">
    <source>
        <dbReference type="Proteomes" id="UP000751852"/>
    </source>
</evidence>
<organism evidence="1 2">
    <name type="scientific">Staphylococcus canis</name>
    <dbReference type="NCBI Taxonomy" id="2724942"/>
    <lineage>
        <taxon>Bacteria</taxon>
        <taxon>Bacillati</taxon>
        <taxon>Bacillota</taxon>
        <taxon>Bacilli</taxon>
        <taxon>Bacillales</taxon>
        <taxon>Staphylococcaceae</taxon>
        <taxon>Staphylococcus</taxon>
    </lineage>
</organism>
<dbReference type="Pfam" id="PF04816">
    <property type="entry name" value="TrmK"/>
    <property type="match status" value="1"/>
</dbReference>
<dbReference type="GO" id="GO:0032259">
    <property type="term" value="P:methylation"/>
    <property type="evidence" value="ECO:0007669"/>
    <property type="project" value="UniProtKB-KW"/>
</dbReference>
<reference evidence="1 2" key="1">
    <citation type="submission" date="2020-04" db="EMBL/GenBank/DDBJ databases">
        <title>Staphylococcus species from domestic dog.</title>
        <authorList>
            <person name="Paterson G.K."/>
        </authorList>
    </citation>
    <scope>NUCLEOTIDE SEQUENCE [LARGE SCALE GENOMIC DNA]</scope>
    <source>
        <strain evidence="1 2">H16/1A</strain>
    </source>
</reference>
<comment type="caution">
    <text evidence="1">The sequence shown here is derived from an EMBL/GenBank/DDBJ whole genome shotgun (WGS) entry which is preliminary data.</text>
</comment>
<dbReference type="PIRSF" id="PIRSF018637">
    <property type="entry name" value="TrmK"/>
    <property type="match status" value="1"/>
</dbReference>
<proteinExistence type="predicted"/>
<name>A0ABS0TAA5_9STAP</name>
<protein>
    <submittedName>
        <fullName evidence="1">tRNA methyltransferase</fullName>
    </submittedName>
</protein>
<evidence type="ECO:0000313" key="1">
    <source>
        <dbReference type="EMBL" id="MBI5975670.1"/>
    </source>
</evidence>
<dbReference type="RefSeq" id="WP_198618443.1">
    <property type="nucleotide sequence ID" value="NZ_JABANU010000022.1"/>
</dbReference>
<dbReference type="PANTHER" id="PTHR38451:SF1">
    <property type="entry name" value="TRNA (ADENINE(22)-N(1))-METHYLTRANSFERASE"/>
    <property type="match status" value="1"/>
</dbReference>
<accession>A0ABS0TAA5</accession>
<gene>
    <name evidence="1" type="ORF">HHH54_08670</name>
</gene>
<dbReference type="SUPFAM" id="SSF53335">
    <property type="entry name" value="S-adenosyl-L-methionine-dependent methyltransferases"/>
    <property type="match status" value="1"/>
</dbReference>
<keyword evidence="2" id="KW-1185">Reference proteome</keyword>
<dbReference type="Gene3D" id="1.10.287.1890">
    <property type="match status" value="1"/>
</dbReference>
<dbReference type="InterPro" id="IPR029063">
    <property type="entry name" value="SAM-dependent_MTases_sf"/>
</dbReference>
<dbReference type="EMBL" id="JABANU010000022">
    <property type="protein sequence ID" value="MBI5975670.1"/>
    <property type="molecule type" value="Genomic_DNA"/>
</dbReference>
<dbReference type="PANTHER" id="PTHR38451">
    <property type="entry name" value="TRNA (ADENINE(22)-N(1))-METHYLTRANSFERASE"/>
    <property type="match status" value="1"/>
</dbReference>